<dbReference type="GO" id="GO:0005886">
    <property type="term" value="C:plasma membrane"/>
    <property type="evidence" value="ECO:0007669"/>
    <property type="project" value="TreeGrafter"/>
</dbReference>
<keyword evidence="1" id="KW-0472">Membrane</keyword>
<protein>
    <submittedName>
        <fullName evidence="2">PTS system mannose/fructose/sorbose family transporter subunit IID</fullName>
    </submittedName>
</protein>
<reference evidence="2 3" key="1">
    <citation type="submission" date="2018-08" db="EMBL/GenBank/DDBJ databases">
        <title>A genome reference for cultivated species of the human gut microbiota.</title>
        <authorList>
            <person name="Zou Y."/>
            <person name="Xue W."/>
            <person name="Luo G."/>
        </authorList>
    </citation>
    <scope>NUCLEOTIDE SEQUENCE [LARGE SCALE GENOMIC DNA]</scope>
    <source>
        <strain evidence="2 3">AM42-11AC</strain>
    </source>
</reference>
<keyword evidence="1" id="KW-1133">Transmembrane helix</keyword>
<dbReference type="InterPro" id="IPR004704">
    <property type="entry name" value="PTS_IID_man"/>
</dbReference>
<dbReference type="Proteomes" id="UP000261079">
    <property type="component" value="Unassembled WGS sequence"/>
</dbReference>
<dbReference type="GO" id="GO:0009401">
    <property type="term" value="P:phosphoenolpyruvate-dependent sugar phosphotransferase system"/>
    <property type="evidence" value="ECO:0007669"/>
    <property type="project" value="InterPro"/>
</dbReference>
<gene>
    <name evidence="2" type="ORF">DW905_07680</name>
</gene>
<feature type="transmembrane region" description="Helical" evidence="1">
    <location>
        <begin position="228"/>
        <end position="245"/>
    </location>
</feature>
<sequence>MEKKVVSAEENKIFKKMFWNSHLVFANFNMTKMEANGFTMTMAPAVESIYGDDIEGKKAAYARHQSFFNTHAVAFNFIAGLCYALEKDCHDGKVPGETIDAIKASLMGPTAGMFDSIFFNCLRVIGAGIAIGLCSQGNILGTFIFILLYGISQSLLKWVLLKLGYTLGTSFIDTVFNSGLMSVATRCASILGLMMVGAMTATTVGFPLNWTLNIGETSIVVSELFDAIYPGILSLALVLFMMWRIKKGNRPTQLIIGLLIFGLLGAFLGIF</sequence>
<feature type="transmembrane region" description="Helical" evidence="1">
    <location>
        <begin position="188"/>
        <end position="208"/>
    </location>
</feature>
<feature type="transmembrane region" description="Helical" evidence="1">
    <location>
        <begin position="252"/>
        <end position="270"/>
    </location>
</feature>
<evidence type="ECO:0000256" key="1">
    <source>
        <dbReference type="SAM" id="Phobius"/>
    </source>
</evidence>
<feature type="transmembrane region" description="Helical" evidence="1">
    <location>
        <begin position="155"/>
        <end position="176"/>
    </location>
</feature>
<keyword evidence="1" id="KW-0812">Transmembrane</keyword>
<accession>A0A3E2V4Q8</accession>
<dbReference type="AlphaFoldDB" id="A0A3E2V4Q8"/>
<dbReference type="Pfam" id="PF03613">
    <property type="entry name" value="EIID-AGA"/>
    <property type="match status" value="1"/>
</dbReference>
<feature type="transmembrane region" description="Helical" evidence="1">
    <location>
        <begin position="124"/>
        <end position="149"/>
    </location>
</feature>
<dbReference type="InterPro" id="IPR050303">
    <property type="entry name" value="GatZ_KbaZ_carbometab"/>
</dbReference>
<dbReference type="RefSeq" id="WP_117535615.1">
    <property type="nucleotide sequence ID" value="NZ_QVEZ01000004.1"/>
</dbReference>
<proteinExistence type="predicted"/>
<dbReference type="PANTHER" id="PTHR32502:SF23">
    <property type="entry name" value="TRANSPORT PROTEIN, PTS SYSTEM"/>
    <property type="match status" value="1"/>
</dbReference>
<evidence type="ECO:0000313" key="2">
    <source>
        <dbReference type="EMBL" id="RGC05501.1"/>
    </source>
</evidence>
<evidence type="ECO:0000313" key="3">
    <source>
        <dbReference type="Proteomes" id="UP000261079"/>
    </source>
</evidence>
<dbReference type="PANTHER" id="PTHR32502">
    <property type="entry name" value="N-ACETYLGALACTOSAMINE PERMEASE II COMPONENT-RELATED"/>
    <property type="match status" value="1"/>
</dbReference>
<name>A0A3E2V4Q8_9FIRM</name>
<comment type="caution">
    <text evidence="2">The sequence shown here is derived from an EMBL/GenBank/DDBJ whole genome shotgun (WGS) entry which is preliminary data.</text>
</comment>
<dbReference type="EMBL" id="QVEZ01000004">
    <property type="protein sequence ID" value="RGC05501.1"/>
    <property type="molecule type" value="Genomic_DNA"/>
</dbReference>
<dbReference type="PROSITE" id="PS51108">
    <property type="entry name" value="PTS_EIID"/>
    <property type="match status" value="1"/>
</dbReference>
<organism evidence="2 3">
    <name type="scientific">Faecalibacterium prausnitzii</name>
    <dbReference type="NCBI Taxonomy" id="853"/>
    <lineage>
        <taxon>Bacteria</taxon>
        <taxon>Bacillati</taxon>
        <taxon>Bacillota</taxon>
        <taxon>Clostridia</taxon>
        <taxon>Eubacteriales</taxon>
        <taxon>Oscillospiraceae</taxon>
        <taxon>Faecalibacterium</taxon>
    </lineage>
</organism>